<evidence type="ECO:0000256" key="9">
    <source>
        <dbReference type="PIRSR" id="PIRSR610347-1"/>
    </source>
</evidence>
<dbReference type="GO" id="GO:0003690">
    <property type="term" value="F:double-stranded DNA binding"/>
    <property type="evidence" value="ECO:0007669"/>
    <property type="project" value="TreeGrafter"/>
</dbReference>
<keyword evidence="7" id="KW-0234">DNA repair</keyword>
<feature type="site" description="Interaction with DNA" evidence="11">
    <location>
        <position position="855"/>
    </location>
</feature>
<dbReference type="GO" id="GO:0004527">
    <property type="term" value="F:exonuclease activity"/>
    <property type="evidence" value="ECO:0007669"/>
    <property type="project" value="UniProtKB-KW"/>
</dbReference>
<evidence type="ECO:0000313" key="13">
    <source>
        <dbReference type="EMBL" id="GAX84131.1"/>
    </source>
</evidence>
<dbReference type="OrthoDB" id="47785at2759"/>
<keyword evidence="14" id="KW-1185">Reference proteome</keyword>
<evidence type="ECO:0000256" key="8">
    <source>
        <dbReference type="ARBA" id="ARBA00023242"/>
    </source>
</evidence>
<reference evidence="13 14" key="1">
    <citation type="submission" date="2017-08" db="EMBL/GenBank/DDBJ databases">
        <title>Acidophilic green algal genome provides insights into adaptation to an acidic environment.</title>
        <authorList>
            <person name="Hirooka S."/>
            <person name="Hirose Y."/>
            <person name="Kanesaki Y."/>
            <person name="Higuchi S."/>
            <person name="Fujiwara T."/>
            <person name="Onuma R."/>
            <person name="Era A."/>
            <person name="Ohbayashi R."/>
            <person name="Uzuka A."/>
            <person name="Nozaki H."/>
            <person name="Yoshikawa H."/>
            <person name="Miyagishima S.Y."/>
        </authorList>
    </citation>
    <scope>NUCLEOTIDE SEQUENCE [LARGE SCALE GENOMIC DNA]</scope>
    <source>
        <strain evidence="13 14">NIES-2499</strain>
    </source>
</reference>
<dbReference type="SUPFAM" id="SSF49879">
    <property type="entry name" value="SMAD/FHA domain"/>
    <property type="match status" value="1"/>
</dbReference>
<feature type="active site" description="Nucleophile" evidence="9">
    <location>
        <position position="546"/>
    </location>
</feature>
<feature type="region of interest" description="Disordered" evidence="12">
    <location>
        <begin position="322"/>
        <end position="357"/>
    </location>
</feature>
<dbReference type="EMBL" id="BEGY01000117">
    <property type="protein sequence ID" value="GAX84131.1"/>
    <property type="molecule type" value="Genomic_DNA"/>
</dbReference>
<dbReference type="STRING" id="1157962.A0A250XM15"/>
<dbReference type="GO" id="GO:0017005">
    <property type="term" value="F:3'-tyrosyl-DNA phosphodiesterase activity"/>
    <property type="evidence" value="ECO:0007669"/>
    <property type="project" value="TreeGrafter"/>
</dbReference>
<feature type="region of interest" description="Disordered" evidence="12">
    <location>
        <begin position="225"/>
        <end position="292"/>
    </location>
</feature>
<dbReference type="GO" id="GO:0005634">
    <property type="term" value="C:nucleus"/>
    <property type="evidence" value="ECO:0007669"/>
    <property type="project" value="UniProtKB-SubCell"/>
</dbReference>
<evidence type="ECO:0000256" key="7">
    <source>
        <dbReference type="ARBA" id="ARBA00023204"/>
    </source>
</evidence>
<dbReference type="InterPro" id="IPR017956">
    <property type="entry name" value="AT_hook_DNA-bd_motif"/>
</dbReference>
<feature type="binding site" evidence="10">
    <location>
        <position position="548"/>
    </location>
    <ligand>
        <name>substrate</name>
    </ligand>
</feature>
<proteinExistence type="inferred from homology"/>
<keyword evidence="3" id="KW-0540">Nuclease</keyword>
<feature type="region of interest" description="Disordered" evidence="12">
    <location>
        <begin position="998"/>
        <end position="1030"/>
    </location>
</feature>
<evidence type="ECO:0000256" key="12">
    <source>
        <dbReference type="SAM" id="MobiDB-lite"/>
    </source>
</evidence>
<accession>A0A250XM15</accession>
<feature type="active site" description="Proton donor/acceptor" evidence="9">
    <location>
        <position position="832"/>
    </location>
</feature>
<keyword evidence="8" id="KW-0539">Nucleus</keyword>
<dbReference type="SUPFAM" id="SSF56024">
    <property type="entry name" value="Phospholipase D/nuclease"/>
    <property type="match status" value="2"/>
</dbReference>
<feature type="compositionally biased region" description="Basic residues" evidence="12">
    <location>
        <begin position="387"/>
        <end position="400"/>
    </location>
</feature>
<gene>
    <name evidence="13" type="ORF">CEUSTIGMA_g11554.t1</name>
</gene>
<evidence type="ECO:0000256" key="10">
    <source>
        <dbReference type="PIRSR" id="PIRSR610347-2"/>
    </source>
</evidence>
<organism evidence="13 14">
    <name type="scientific">Chlamydomonas eustigma</name>
    <dbReference type="NCBI Taxonomy" id="1157962"/>
    <lineage>
        <taxon>Eukaryota</taxon>
        <taxon>Viridiplantae</taxon>
        <taxon>Chlorophyta</taxon>
        <taxon>core chlorophytes</taxon>
        <taxon>Chlorophyceae</taxon>
        <taxon>CS clade</taxon>
        <taxon>Chlamydomonadales</taxon>
        <taxon>Chlamydomonadaceae</taxon>
        <taxon>Chlamydomonas</taxon>
    </lineage>
</organism>
<dbReference type="InterPro" id="IPR010347">
    <property type="entry name" value="Tdp1"/>
</dbReference>
<dbReference type="GO" id="GO:0003697">
    <property type="term" value="F:single-stranded DNA binding"/>
    <property type="evidence" value="ECO:0007669"/>
    <property type="project" value="TreeGrafter"/>
</dbReference>
<dbReference type="InterPro" id="IPR008984">
    <property type="entry name" value="SMAD_FHA_dom_sf"/>
</dbReference>
<feature type="region of interest" description="Disordered" evidence="12">
    <location>
        <begin position="610"/>
        <end position="640"/>
    </location>
</feature>
<keyword evidence="5" id="KW-0378">Hydrolase</keyword>
<dbReference type="CDD" id="cd09123">
    <property type="entry name" value="PLDc_Tdp1_2"/>
    <property type="match status" value="1"/>
</dbReference>
<sequence>MLNFQLRLLNKRKAHNLIVHARKSKKSIMQGLQLRFPDDSLSCVIDRAIELGRGEPPCLTDPTCSRKQFRLIPTSSSKDTLTLEALGVNPVCIESLNSVPLQKQPAKENIGRPLITSSTPQCAQISNNTSWQLVGFLEQGQSLTVTAGMRFYLLDRSATTTIAVVSATTGAAASQPNKSVPFNSDPDPDPRQSGPISLLQDTILAQTGMHDRLRHLTPTLRSVEVMGGAPPADPPSKVLRRHVHPGSNKSTSPEVEGTAPGVLSSEGLAEGGISTGNIVKKKRGRPAKAPQSTDFVDMASSSLNLDLVDVASSSPCIEIAPEEIGASASSRSSGDTLKRKRGRPPKHSNSPEVLQIDPPCQDIMQVAEISGCAPHAKQVDIQKLHRSNQKLHRSNQKLHRSNPLSSSDSLAEAAAVYEGTSSPAVQSTQQNVNSYGTTDRSNCSAAFSLMKVRGLSERSNTGCLGVHLSDLVVGPIKMAVVSNMMVDMAWLLDACPALIASQEMVVVHGGSGQAVDHMQETLAFAGILDRCTIHAPPLPISYGTHHSKFMILWYDRPVTARGMHATDDSRDYPGGIRVIVHTANYIHSDCTNKTQGIWWQDFPVMHANVSGEPSMASSSSNNNRGRRTSTEALSSASQGPARGEFGLALERYLSKLKLPGKLFERVRSVLQGHDFSSARAHLVPSVPGYFVGQDLDLYGHMRVRSVLSNIPLGPSFSNEPAGPQLVAQCSSLGSLDEKWLLQEFGCSLAQQQQQQAASTSSSGIKVLQPVTLPKESFSIVWPTVDQVKNSNEGWTAGLSIPGSSKNVMKPFLKSMWCRFRGDLVGRGRAMPHMKSYLRYRDGEAAWVMIGSHNLSKAAWGMLVKGGGTLMVRSYELSVLLTPYLEVEYREHAHRGFQAAPLLGEAAAGWSSTLDLNRWYQKAVEKKSGMSMKAEQTRILNEGESKKVVDDSNQVAARKMLIDFRAYGQDVEMGVTPEAVACLQDSVLLPLPFNLPPDRYRPNPRQQPFECGSSESAEDIDEPWTVDTPYSGLDAVGRQCGQPSWIDL</sequence>
<name>A0A250XM15_9CHLO</name>
<dbReference type="PANTHER" id="PTHR12415:SF0">
    <property type="entry name" value="TYROSYL-DNA PHOSPHODIESTERASE 1"/>
    <property type="match status" value="1"/>
</dbReference>
<dbReference type="Proteomes" id="UP000232323">
    <property type="component" value="Unassembled WGS sequence"/>
</dbReference>
<dbReference type="AlphaFoldDB" id="A0A250XM15"/>
<dbReference type="PANTHER" id="PTHR12415">
    <property type="entry name" value="TYROSYL-DNA PHOSPHODIESTERASE 1"/>
    <property type="match status" value="1"/>
</dbReference>
<dbReference type="Gene3D" id="2.60.200.20">
    <property type="match status" value="1"/>
</dbReference>
<dbReference type="Gene3D" id="3.30.870.10">
    <property type="entry name" value="Endonuclease Chain A"/>
    <property type="match status" value="2"/>
</dbReference>
<evidence type="ECO:0000256" key="1">
    <source>
        <dbReference type="ARBA" id="ARBA00004123"/>
    </source>
</evidence>
<feature type="region of interest" description="Disordered" evidence="12">
    <location>
        <begin position="169"/>
        <end position="196"/>
    </location>
</feature>
<evidence type="ECO:0000256" key="11">
    <source>
        <dbReference type="PIRSR" id="PIRSR610347-3"/>
    </source>
</evidence>
<evidence type="ECO:0008006" key="15">
    <source>
        <dbReference type="Google" id="ProtNLM"/>
    </source>
</evidence>
<evidence type="ECO:0000256" key="6">
    <source>
        <dbReference type="ARBA" id="ARBA00022839"/>
    </source>
</evidence>
<evidence type="ECO:0000256" key="4">
    <source>
        <dbReference type="ARBA" id="ARBA00022763"/>
    </source>
</evidence>
<evidence type="ECO:0000256" key="5">
    <source>
        <dbReference type="ARBA" id="ARBA00022801"/>
    </source>
</evidence>
<dbReference type="CDD" id="cd22671">
    <property type="entry name" value="FHA_APTX-like"/>
    <property type="match status" value="1"/>
</dbReference>
<evidence type="ECO:0000256" key="3">
    <source>
        <dbReference type="ARBA" id="ARBA00022722"/>
    </source>
</evidence>
<evidence type="ECO:0000313" key="14">
    <source>
        <dbReference type="Proteomes" id="UP000232323"/>
    </source>
</evidence>
<dbReference type="GO" id="GO:0006281">
    <property type="term" value="P:DNA repair"/>
    <property type="evidence" value="ECO:0007669"/>
    <property type="project" value="UniProtKB-KW"/>
</dbReference>
<dbReference type="Pfam" id="PF06087">
    <property type="entry name" value="Tyr-DNA_phospho"/>
    <property type="match status" value="1"/>
</dbReference>
<dbReference type="SMART" id="SM00384">
    <property type="entry name" value="AT_hook"/>
    <property type="match status" value="2"/>
</dbReference>
<comment type="similarity">
    <text evidence="2">Belongs to the tyrosyl-DNA phosphodiesterase family.</text>
</comment>
<dbReference type="Pfam" id="PF02178">
    <property type="entry name" value="AT_hook"/>
    <property type="match status" value="2"/>
</dbReference>
<keyword evidence="6" id="KW-0269">Exonuclease</keyword>
<comment type="caution">
    <text evidence="13">The sequence shown here is derived from an EMBL/GenBank/DDBJ whole genome shotgun (WGS) entry which is preliminary data.</text>
</comment>
<protein>
    <recommendedName>
        <fullName evidence="15">PLD phosphodiesterase domain-containing protein</fullName>
    </recommendedName>
</protein>
<keyword evidence="4" id="KW-0227">DNA damage</keyword>
<feature type="region of interest" description="Disordered" evidence="12">
    <location>
        <begin position="387"/>
        <end position="407"/>
    </location>
</feature>
<evidence type="ECO:0000256" key="2">
    <source>
        <dbReference type="ARBA" id="ARBA00010205"/>
    </source>
</evidence>
<feature type="binding site" evidence="10">
    <location>
        <position position="834"/>
    </location>
    <ligand>
        <name>substrate</name>
    </ligand>
</feature>
<dbReference type="CDD" id="cd09122">
    <property type="entry name" value="PLDc_Tdp1_1"/>
    <property type="match status" value="1"/>
</dbReference>
<comment type="subcellular location">
    <subcellularLocation>
        <location evidence="1">Nucleus</location>
    </subcellularLocation>
</comment>